<sequence length="63" mass="7118">MNKSSGAKKKVYIHFDKNIYATGDTIGFKLYIFYAPSLNLSAQSVIVYLDVYLIIIKKIKVTA</sequence>
<protein>
    <submittedName>
        <fullName evidence="1">Uncharacterized protein</fullName>
    </submittedName>
</protein>
<gene>
    <name evidence="1" type="ORF">DIU31_021620</name>
</gene>
<dbReference type="AlphaFoldDB" id="A0AAE6JI60"/>
<evidence type="ECO:0000313" key="2">
    <source>
        <dbReference type="Proteomes" id="UP000250557"/>
    </source>
</evidence>
<name>A0AAE6JI60_9SPHI</name>
<dbReference type="EMBL" id="CP043451">
    <property type="protein sequence ID" value="QEM05980.1"/>
    <property type="molecule type" value="Genomic_DNA"/>
</dbReference>
<dbReference type="RefSeq" id="WP_112657521.1">
    <property type="nucleotide sequence ID" value="NZ_CP071881.1"/>
</dbReference>
<reference evidence="1 2" key="1">
    <citation type="submission" date="2019-08" db="EMBL/GenBank/DDBJ databases">
        <title>Comparative genome analysis confer to the adaptation heavy metal polluted environment.</title>
        <authorList>
            <person name="Li Y."/>
        </authorList>
    </citation>
    <scope>NUCLEOTIDE SEQUENCE [LARGE SCALE GENOMIC DNA]</scope>
    <source>
        <strain evidence="1 2">P2</strain>
    </source>
</reference>
<organism evidence="1 2">
    <name type="scientific">Mucilaginibacter rubeus</name>
    <dbReference type="NCBI Taxonomy" id="2027860"/>
    <lineage>
        <taxon>Bacteria</taxon>
        <taxon>Pseudomonadati</taxon>
        <taxon>Bacteroidota</taxon>
        <taxon>Sphingobacteriia</taxon>
        <taxon>Sphingobacteriales</taxon>
        <taxon>Sphingobacteriaceae</taxon>
        <taxon>Mucilaginibacter</taxon>
    </lineage>
</organism>
<evidence type="ECO:0000313" key="1">
    <source>
        <dbReference type="EMBL" id="QEM05980.1"/>
    </source>
</evidence>
<accession>A0AAE6JI60</accession>
<dbReference type="Proteomes" id="UP000250557">
    <property type="component" value="Chromosome"/>
</dbReference>
<proteinExistence type="predicted"/>